<evidence type="ECO:0000313" key="3">
    <source>
        <dbReference type="EMBL" id="MBF4374574.1"/>
    </source>
</evidence>
<reference evidence="3 4" key="1">
    <citation type="journal article" date="2021" name="PeerJ">
        <title>Analysis of 44 Vibrio anguillarum genomes reveals high genetic diversity.</title>
        <authorList>
            <person name="Hansen M.J."/>
            <person name="Dalsgaard I."/>
        </authorList>
    </citation>
    <scope>NUCLEOTIDE SEQUENCE [LARGE SCALE GENOMIC DNA]</scope>
    <source>
        <strain evidence="3 4">040915-1/1B</strain>
    </source>
</reference>
<keyword evidence="4" id="KW-1185">Reference proteome</keyword>
<dbReference type="EMBL" id="RDPI01000019">
    <property type="protein sequence ID" value="MBF4374574.1"/>
    <property type="molecule type" value="Genomic_DNA"/>
</dbReference>
<gene>
    <name evidence="3" type="ORF">EAY46_16000</name>
</gene>
<keyword evidence="1" id="KW-0175">Coiled coil</keyword>
<name>A0ABR9Z8Y4_VIBAN</name>
<protein>
    <submittedName>
        <fullName evidence="3">Uncharacterized protein</fullName>
    </submittedName>
</protein>
<proteinExistence type="predicted"/>
<feature type="coiled-coil region" evidence="1">
    <location>
        <begin position="54"/>
        <end position="88"/>
    </location>
</feature>
<organism evidence="3 4">
    <name type="scientific">Vibrio anguillarum</name>
    <name type="common">Listonella anguillarum</name>
    <dbReference type="NCBI Taxonomy" id="55601"/>
    <lineage>
        <taxon>Bacteria</taxon>
        <taxon>Pseudomonadati</taxon>
        <taxon>Pseudomonadota</taxon>
        <taxon>Gammaproteobacteria</taxon>
        <taxon>Vibrionales</taxon>
        <taxon>Vibrionaceae</taxon>
        <taxon>Vibrio</taxon>
    </lineage>
</organism>
<evidence type="ECO:0000313" key="4">
    <source>
        <dbReference type="Proteomes" id="UP000726136"/>
    </source>
</evidence>
<dbReference type="Proteomes" id="UP000726136">
    <property type="component" value="Unassembled WGS sequence"/>
</dbReference>
<comment type="caution">
    <text evidence="3">The sequence shown here is derived from an EMBL/GenBank/DDBJ whole genome shotgun (WGS) entry which is preliminary data.</text>
</comment>
<feature type="region of interest" description="Disordered" evidence="2">
    <location>
        <begin position="341"/>
        <end position="365"/>
    </location>
</feature>
<evidence type="ECO:0000256" key="2">
    <source>
        <dbReference type="SAM" id="MobiDB-lite"/>
    </source>
</evidence>
<sequence length="365" mass="40954">MAEPEAVHVEEAKLSEAATSNIDYSLRAWNIKELNIESTQAQITSFTYAPYEYNNNIASQIASLRVELESLRSELNDILKQMAEINTEAIRHAPKTTDHKMVRRDTTEISSAINATQMEVTSPEIVTDKSIQVKSAELESTTDNPTQTGVAEPVTEATESLHIEPVESEVITDVLVKTVESEHNKEQSRIIKIKELNEELDRITSNGERHNLNYKKLSKAAKDTIASIIHPNDETSFIDTMLMQSNNVTDNAFKAMKEVKLPTGCAISSAIRLGNADSKYTEFGEQLVSSFVYSEMIGESEDPIQKLITQHLKGQITENELRQKIDEVDPTETEKLLGREMYHQQNAVDTPLKTESLEQDMQPSL</sequence>
<accession>A0ABR9Z8Y4</accession>
<evidence type="ECO:0000256" key="1">
    <source>
        <dbReference type="SAM" id="Coils"/>
    </source>
</evidence>